<geneLocation type="plasmid" evidence="13 14">
    <name>pBRH02</name>
</geneLocation>
<feature type="compositionally biased region" description="Low complexity" evidence="10">
    <location>
        <begin position="1"/>
        <end position="13"/>
    </location>
</feature>
<dbReference type="GO" id="GO:0007059">
    <property type="term" value="P:chromosome segregation"/>
    <property type="evidence" value="ECO:0007669"/>
    <property type="project" value="UniProtKB-KW"/>
</dbReference>
<dbReference type="CDD" id="cd00397">
    <property type="entry name" value="DNA_BRE_C"/>
    <property type="match status" value="1"/>
</dbReference>
<dbReference type="Pfam" id="PF00589">
    <property type="entry name" value="Phage_integrase"/>
    <property type="match status" value="1"/>
</dbReference>
<dbReference type="KEGG" id="brh:RBRH_03374"/>
<evidence type="ECO:0000313" key="14">
    <source>
        <dbReference type="Proteomes" id="UP000007437"/>
    </source>
</evidence>
<keyword evidence="2" id="KW-0963">Cytoplasm</keyword>
<evidence type="ECO:0000256" key="1">
    <source>
        <dbReference type="ARBA" id="ARBA00004496"/>
    </source>
</evidence>
<dbReference type="PROSITE" id="PS51898">
    <property type="entry name" value="TYR_RECOMBINASE"/>
    <property type="match status" value="1"/>
</dbReference>
<name>E5AW83_MYCRK</name>
<comment type="subcellular location">
    <subcellularLocation>
        <location evidence="1">Cytoplasm</location>
    </subcellularLocation>
</comment>
<evidence type="ECO:0000256" key="5">
    <source>
        <dbReference type="ARBA" id="ARBA00022908"/>
    </source>
</evidence>
<sequence>MNARLSSARSRWSAPHRGTGHHSSQFPGEDLLKDYYVIRCISNTKDTLHDITAIMSWSGLEASFFVEPRPWSAPPVSVTPFTAVQPVEALALPEHLDGRDGTNRGARETAQLAARNDLDAVRAWLSNYANTQTTFDTYRKEAERLLLWAVVQLGKPLSSLTHEDLQQFNAFLADPQPASRWVSATGGKYPRGDARWRPFNGPLSAASQRQARVILNGLFTWLVDAGYLRGNPMALLRQRAKRSVPRVTRYLSVSLWDEVKHFVEQLPRETTAQRAYSTRCRWLTTLFYLQGLRLSEVAHGTMGDFSRRLGPDGHDQWWLDIVGKGQRARRVPASPELIVELARYRQACGLPSLPRRAEDTPLVVPFRGPRRGLSRSALHDAIKRIFRDAASWLRARGPAFADRADELVRASAHWLRHTAGSHQADGGLDLRTVRDNLGHVSLTTTSLYLHEEEDTRHRQTVHGHRINWGEQEPVEPPARQPQR</sequence>
<evidence type="ECO:0008006" key="15">
    <source>
        <dbReference type="Google" id="ProtNLM"/>
    </source>
</evidence>
<dbReference type="GO" id="GO:0015074">
    <property type="term" value="P:DNA integration"/>
    <property type="evidence" value="ECO:0007669"/>
    <property type="project" value="UniProtKB-KW"/>
</dbReference>
<evidence type="ECO:0000259" key="11">
    <source>
        <dbReference type="PROSITE" id="PS51898"/>
    </source>
</evidence>
<dbReference type="Proteomes" id="UP000007437">
    <property type="component" value="Plasmid pBRH02"/>
</dbReference>
<evidence type="ECO:0000256" key="8">
    <source>
        <dbReference type="ARBA" id="ARBA00023306"/>
    </source>
</evidence>
<feature type="domain" description="Core-binding (CB)" evidence="12">
    <location>
        <begin position="115"/>
        <end position="223"/>
    </location>
</feature>
<dbReference type="HOGENOM" id="CLU_027562_42_1_4"/>
<dbReference type="InterPro" id="IPR044068">
    <property type="entry name" value="CB"/>
</dbReference>
<evidence type="ECO:0000256" key="6">
    <source>
        <dbReference type="ARBA" id="ARBA00023125"/>
    </source>
</evidence>
<dbReference type="AlphaFoldDB" id="E5AW83"/>
<feature type="domain" description="Tyr recombinase" evidence="11">
    <location>
        <begin position="246"/>
        <end position="463"/>
    </location>
</feature>
<evidence type="ECO:0000256" key="2">
    <source>
        <dbReference type="ARBA" id="ARBA00022490"/>
    </source>
</evidence>
<dbReference type="GO" id="GO:0005737">
    <property type="term" value="C:cytoplasm"/>
    <property type="evidence" value="ECO:0007669"/>
    <property type="project" value="UniProtKB-SubCell"/>
</dbReference>
<feature type="compositionally biased region" description="Pro residues" evidence="10">
    <location>
        <begin position="474"/>
        <end position="483"/>
    </location>
</feature>
<evidence type="ECO:0000256" key="7">
    <source>
        <dbReference type="ARBA" id="ARBA00023172"/>
    </source>
</evidence>
<evidence type="ECO:0000313" key="13">
    <source>
        <dbReference type="EMBL" id="CBW77385.1"/>
    </source>
</evidence>
<evidence type="ECO:0000256" key="4">
    <source>
        <dbReference type="ARBA" id="ARBA00022829"/>
    </source>
</evidence>
<dbReference type="InterPro" id="IPR002104">
    <property type="entry name" value="Integrase_catalytic"/>
</dbReference>
<dbReference type="InterPro" id="IPR011010">
    <property type="entry name" value="DNA_brk_join_enz"/>
</dbReference>
<evidence type="ECO:0000256" key="9">
    <source>
        <dbReference type="PROSITE-ProRule" id="PRU01248"/>
    </source>
</evidence>
<dbReference type="Gene3D" id="1.10.150.130">
    <property type="match status" value="1"/>
</dbReference>
<dbReference type="Gene3D" id="1.10.443.10">
    <property type="entry name" value="Intergrase catalytic core"/>
    <property type="match status" value="1"/>
</dbReference>
<dbReference type="GO" id="GO:0006310">
    <property type="term" value="P:DNA recombination"/>
    <property type="evidence" value="ECO:0007669"/>
    <property type="project" value="UniProtKB-KW"/>
</dbReference>
<feature type="region of interest" description="Disordered" evidence="10">
    <location>
        <begin position="451"/>
        <end position="483"/>
    </location>
</feature>
<keyword evidence="5" id="KW-0229">DNA integration</keyword>
<keyword evidence="8" id="KW-0131">Cell cycle</keyword>
<keyword evidence="6 9" id="KW-0238">DNA-binding</keyword>
<organism evidence="13 14">
    <name type="scientific">Mycetohabitans rhizoxinica (strain DSM 19002 / CIP 109453 / HKI 454)</name>
    <name type="common">Paraburkholderia rhizoxinica</name>
    <dbReference type="NCBI Taxonomy" id="882378"/>
    <lineage>
        <taxon>Bacteria</taxon>
        <taxon>Pseudomonadati</taxon>
        <taxon>Pseudomonadota</taxon>
        <taxon>Betaproteobacteria</taxon>
        <taxon>Burkholderiales</taxon>
        <taxon>Burkholderiaceae</taxon>
        <taxon>Mycetohabitans</taxon>
    </lineage>
</organism>
<feature type="region of interest" description="Disordered" evidence="10">
    <location>
        <begin position="1"/>
        <end position="25"/>
    </location>
</feature>
<proteinExistence type="predicted"/>
<evidence type="ECO:0000256" key="10">
    <source>
        <dbReference type="SAM" id="MobiDB-lite"/>
    </source>
</evidence>
<dbReference type="InterPro" id="IPR013762">
    <property type="entry name" value="Integrase-like_cat_sf"/>
</dbReference>
<reference evidence="13 14" key="2">
    <citation type="journal article" date="2011" name="J. Bacteriol.">
        <title>Complete genome sequence of Burkholderia rhizoxinica, an endosymbiont of Rhizopus microsporus.</title>
        <authorList>
            <person name="Lackner G."/>
            <person name="Moebius N."/>
            <person name="Partida-Martinez L."/>
            <person name="Hertweck C."/>
        </authorList>
    </citation>
    <scope>NUCLEOTIDE SEQUENCE [LARGE SCALE GENOMIC DNA]</scope>
    <source>
        <strain evidence="14">DSM 19002 / CIP 109453 / HKI 454</strain>
        <plasmid evidence="13 14">pBRH02</plasmid>
    </source>
</reference>
<dbReference type="SUPFAM" id="SSF56349">
    <property type="entry name" value="DNA breaking-rejoining enzymes"/>
    <property type="match status" value="1"/>
</dbReference>
<evidence type="ECO:0000256" key="3">
    <source>
        <dbReference type="ARBA" id="ARBA00022618"/>
    </source>
</evidence>
<dbReference type="EMBL" id="FR687361">
    <property type="protein sequence ID" value="CBW77385.1"/>
    <property type="molecule type" value="Genomic_DNA"/>
</dbReference>
<keyword evidence="3" id="KW-0132">Cell division</keyword>
<gene>
    <name evidence="13" type="ordered locus">RBRH_03374</name>
</gene>
<accession>E5AW83</accession>
<dbReference type="InterPro" id="IPR050090">
    <property type="entry name" value="Tyrosine_recombinase_XerCD"/>
</dbReference>
<dbReference type="PROSITE" id="PS51900">
    <property type="entry name" value="CB"/>
    <property type="match status" value="1"/>
</dbReference>
<dbReference type="GO" id="GO:0051301">
    <property type="term" value="P:cell division"/>
    <property type="evidence" value="ECO:0007669"/>
    <property type="project" value="UniProtKB-KW"/>
</dbReference>
<dbReference type="GO" id="GO:0003677">
    <property type="term" value="F:DNA binding"/>
    <property type="evidence" value="ECO:0007669"/>
    <property type="project" value="UniProtKB-UniRule"/>
</dbReference>
<dbReference type="InterPro" id="IPR010998">
    <property type="entry name" value="Integrase_recombinase_N"/>
</dbReference>
<dbReference type="PANTHER" id="PTHR30349:SF77">
    <property type="entry name" value="TYROSINE RECOMBINASE XERC"/>
    <property type="match status" value="1"/>
</dbReference>
<reference key="1">
    <citation type="submission" date="2010-09" db="EMBL/GenBank/DDBJ databases">
        <title>Complete genome sequence of Burkholderia rhizoxinica, the endosymbiont of the phytopathogenic fungus Rhizopus microsporus.</title>
        <authorList>
            <person name="Lackner G."/>
            <person name="Moebius N."/>
            <person name="Partida-Martinez L.P."/>
            <person name="Hertweck C."/>
        </authorList>
    </citation>
    <scope>NUCLEOTIDE SEQUENCE</scope>
    <source>
        <strain>HKI 454</strain>
    </source>
</reference>
<keyword evidence="7" id="KW-0233">DNA recombination</keyword>
<keyword evidence="4" id="KW-0159">Chromosome partition</keyword>
<keyword evidence="13" id="KW-0614">Plasmid</keyword>
<dbReference type="PANTHER" id="PTHR30349">
    <property type="entry name" value="PHAGE INTEGRASE-RELATED"/>
    <property type="match status" value="1"/>
</dbReference>
<evidence type="ECO:0000259" key="12">
    <source>
        <dbReference type="PROSITE" id="PS51900"/>
    </source>
</evidence>
<protein>
    <recommendedName>
        <fullName evidence="15">DNA integration/recombination/inversion protein</fullName>
    </recommendedName>
</protein>